<dbReference type="RefSeq" id="WP_167223793.1">
    <property type="nucleotide sequence ID" value="NZ_VUYU01000005.1"/>
</dbReference>
<name>A0ABX0LIH4_9BURK</name>
<dbReference type="Proteomes" id="UP000785613">
    <property type="component" value="Unassembled WGS sequence"/>
</dbReference>
<dbReference type="InterPro" id="IPR052707">
    <property type="entry name" value="OsmC_Ohr_Peroxiredoxin"/>
</dbReference>
<dbReference type="InterPro" id="IPR015946">
    <property type="entry name" value="KH_dom-like_a/b"/>
</dbReference>
<evidence type="ECO:0000313" key="2">
    <source>
        <dbReference type="Proteomes" id="UP000785613"/>
    </source>
</evidence>
<sequence length="154" mass="16300">MQQFEAQLAWQRGAQPFLDNRYSRAHAWTFDGGLRVPASSSPLSVAPPMSDPAAVDPEEALVAAVSSCHMLFFLSLAARAGHVVDAYLDHAIGTMSKNADGKMAMTRIVLRPAISFADGTGPDAAQLDALHHAAHAQCYIANSIKADVVIEGSA</sequence>
<keyword evidence="2" id="KW-1185">Reference proteome</keyword>
<dbReference type="PANTHER" id="PTHR42830">
    <property type="entry name" value="OSMOTICALLY INDUCIBLE FAMILY PROTEIN"/>
    <property type="match status" value="1"/>
</dbReference>
<dbReference type="InterPro" id="IPR003718">
    <property type="entry name" value="OsmC/Ohr_fam"/>
</dbReference>
<reference evidence="1 2" key="1">
    <citation type="submission" date="2019-09" db="EMBL/GenBank/DDBJ databases">
        <title>Taxonomy of Antarctic Massilia spp.: description of Massilia rubra sp. nov., Massilia aquatica sp. nov., Massilia mucilaginosa sp. nov., Massilia frigida sp. nov. isolated from streams, lakes and regoliths.</title>
        <authorList>
            <person name="Holochova P."/>
            <person name="Sedlacek I."/>
            <person name="Kralova S."/>
            <person name="Maslanova I."/>
            <person name="Busse H.-J."/>
            <person name="Stankova E."/>
            <person name="Vrbovska V."/>
            <person name="Kovarovic V."/>
            <person name="Bartak M."/>
            <person name="Svec P."/>
            <person name="Pantucek R."/>
        </authorList>
    </citation>
    <scope>NUCLEOTIDE SEQUENCE [LARGE SCALE GENOMIC DNA]</scope>
    <source>
        <strain evidence="1 2">CCM 8692</strain>
    </source>
</reference>
<accession>A0ABX0LIH4</accession>
<proteinExistence type="predicted"/>
<dbReference type="PANTHER" id="PTHR42830:SF2">
    <property type="entry name" value="OSMC_OHR FAMILY PROTEIN"/>
    <property type="match status" value="1"/>
</dbReference>
<comment type="caution">
    <text evidence="1">The sequence shown here is derived from an EMBL/GenBank/DDBJ whole genome shotgun (WGS) entry which is preliminary data.</text>
</comment>
<dbReference type="SUPFAM" id="SSF82784">
    <property type="entry name" value="OsmC-like"/>
    <property type="match status" value="1"/>
</dbReference>
<gene>
    <name evidence="1" type="ORF">F0185_09555</name>
</gene>
<protein>
    <submittedName>
        <fullName evidence="1">OsmC family peroxiredoxin</fullName>
    </submittedName>
</protein>
<dbReference type="InterPro" id="IPR036102">
    <property type="entry name" value="OsmC/Ohrsf"/>
</dbReference>
<evidence type="ECO:0000313" key="1">
    <source>
        <dbReference type="EMBL" id="NHZ33834.1"/>
    </source>
</evidence>
<dbReference type="Pfam" id="PF02566">
    <property type="entry name" value="OsmC"/>
    <property type="match status" value="1"/>
</dbReference>
<organism evidence="1 2">
    <name type="scientific">Massilia rubra</name>
    <dbReference type="NCBI Taxonomy" id="2607910"/>
    <lineage>
        <taxon>Bacteria</taxon>
        <taxon>Pseudomonadati</taxon>
        <taxon>Pseudomonadota</taxon>
        <taxon>Betaproteobacteria</taxon>
        <taxon>Burkholderiales</taxon>
        <taxon>Oxalobacteraceae</taxon>
        <taxon>Telluria group</taxon>
        <taxon>Massilia</taxon>
    </lineage>
</organism>
<dbReference type="EMBL" id="VUYU01000005">
    <property type="protein sequence ID" value="NHZ33834.1"/>
    <property type="molecule type" value="Genomic_DNA"/>
</dbReference>
<dbReference type="Gene3D" id="3.30.300.20">
    <property type="match status" value="1"/>
</dbReference>